<accession>A0AAW3PR08</accession>
<name>A0AAW3PR08_9BURK</name>
<organism evidence="1 2">
    <name type="scientific">Burkholderia anthina</name>
    <dbReference type="NCBI Taxonomy" id="179879"/>
    <lineage>
        <taxon>Bacteria</taxon>
        <taxon>Pseudomonadati</taxon>
        <taxon>Pseudomonadota</taxon>
        <taxon>Betaproteobacteria</taxon>
        <taxon>Burkholderiales</taxon>
        <taxon>Burkholderiaceae</taxon>
        <taxon>Burkholderia</taxon>
        <taxon>Burkholderia cepacia complex</taxon>
    </lineage>
</organism>
<sequence>MQTGETSDIALRLRRRQLDQVVNRHGERAGDLRENVGSADALTRFDLAEIRFADACRSGECVLRHAQMIAPGTNGVIACQLSIEHGGRDASTVVACLGLRVQRFIFEIFDQVLHAVPQFNGDHRKGPVAVLLDKLNFGHL</sequence>
<dbReference type="AlphaFoldDB" id="A0AAW3PR08"/>
<dbReference type="Proteomes" id="UP000070434">
    <property type="component" value="Unassembled WGS sequence"/>
</dbReference>
<protein>
    <submittedName>
        <fullName evidence="1">Uncharacterized protein</fullName>
    </submittedName>
</protein>
<comment type="caution">
    <text evidence="1">The sequence shown here is derived from an EMBL/GenBank/DDBJ whole genome shotgun (WGS) entry which is preliminary data.</text>
</comment>
<evidence type="ECO:0000313" key="2">
    <source>
        <dbReference type="Proteomes" id="UP000070434"/>
    </source>
</evidence>
<evidence type="ECO:0000313" key="1">
    <source>
        <dbReference type="EMBL" id="KWZ31024.1"/>
    </source>
</evidence>
<gene>
    <name evidence="1" type="ORF">WS64_22130</name>
</gene>
<proteinExistence type="predicted"/>
<reference evidence="1 2" key="1">
    <citation type="submission" date="2015-11" db="EMBL/GenBank/DDBJ databases">
        <authorList>
            <person name="Sahl J."/>
            <person name="Wagner D."/>
            <person name="Keim P."/>
        </authorList>
    </citation>
    <scope>NUCLEOTIDE SEQUENCE [LARGE SCALE GENOMIC DNA]</scope>
    <source>
        <strain evidence="1 2">AZ-4-2-10-S1-D7</strain>
    </source>
</reference>
<dbReference type="EMBL" id="LNJP01000003">
    <property type="protein sequence ID" value="KWZ31024.1"/>
    <property type="molecule type" value="Genomic_DNA"/>
</dbReference>